<name>A0A562D6I5_RHORH</name>
<dbReference type="Pfam" id="PF10969">
    <property type="entry name" value="DUF2771"/>
    <property type="match status" value="1"/>
</dbReference>
<gene>
    <name evidence="2" type="ORF">L618_000900001840</name>
</gene>
<protein>
    <submittedName>
        <fullName evidence="2">Uncharacterized protein DUF2771</fullName>
    </submittedName>
</protein>
<dbReference type="InterPro" id="IPR024495">
    <property type="entry name" value="DUF2771"/>
</dbReference>
<organism evidence="2 3">
    <name type="scientific">Rhodococcus rhodochrous J45</name>
    <dbReference type="NCBI Taxonomy" id="935266"/>
    <lineage>
        <taxon>Bacteria</taxon>
        <taxon>Bacillati</taxon>
        <taxon>Actinomycetota</taxon>
        <taxon>Actinomycetes</taxon>
        <taxon>Mycobacteriales</taxon>
        <taxon>Nocardiaceae</taxon>
        <taxon>Rhodococcus</taxon>
    </lineage>
</organism>
<reference evidence="2 3" key="1">
    <citation type="submission" date="2019-07" db="EMBL/GenBank/DDBJ databases">
        <title>Genome sequencing of lignin-degrading bacterial isolates.</title>
        <authorList>
            <person name="Gladden J."/>
        </authorList>
    </citation>
    <scope>NUCLEOTIDE SEQUENCE [LARGE SCALE GENOMIC DNA]</scope>
    <source>
        <strain evidence="2 3">J45</strain>
    </source>
</reference>
<comment type="caution">
    <text evidence="2">The sequence shown here is derived from an EMBL/GenBank/DDBJ whole genome shotgun (WGS) entry which is preliminary data.</text>
</comment>
<keyword evidence="1" id="KW-1133">Transmembrane helix</keyword>
<evidence type="ECO:0000256" key="1">
    <source>
        <dbReference type="SAM" id="Phobius"/>
    </source>
</evidence>
<keyword evidence="1" id="KW-0472">Membrane</keyword>
<dbReference type="Proteomes" id="UP000317573">
    <property type="component" value="Unassembled WGS sequence"/>
</dbReference>
<evidence type="ECO:0000313" key="2">
    <source>
        <dbReference type="EMBL" id="TWH05379.1"/>
    </source>
</evidence>
<dbReference type="AlphaFoldDB" id="A0A562D6I5"/>
<proteinExistence type="predicted"/>
<evidence type="ECO:0000313" key="3">
    <source>
        <dbReference type="Proteomes" id="UP000317573"/>
    </source>
</evidence>
<keyword evidence="1" id="KW-0812">Transmembrane</keyword>
<sequence length="173" mass="18489">MDPPPKIGTVELQARTKKTLALLLVALVVVVAGVAATVWKLVDSAEPTLPTITAYAQGETVTVDPAQHCNLYLEDCVENPIGQLDVPAGYPLQLSLPNEIADAPWRIITVYGDTQTGQTYIDGAMFEAGTRRTLTVKSSPELQLLGVEIQLPSAVVDEAGEPIAHAVWAVKTF</sequence>
<feature type="transmembrane region" description="Helical" evidence="1">
    <location>
        <begin position="20"/>
        <end position="42"/>
    </location>
</feature>
<accession>A0A562D6I5</accession>
<dbReference type="EMBL" id="VLJT01000094">
    <property type="protein sequence ID" value="TWH05379.1"/>
    <property type="molecule type" value="Genomic_DNA"/>
</dbReference>